<dbReference type="RefSeq" id="WP_008289996.1">
    <property type="nucleotide sequence ID" value="NZ_GG657883.1"/>
</dbReference>
<dbReference type="AlphaFoldDB" id="C0N1M0"/>
<proteinExistence type="predicted"/>
<protein>
    <submittedName>
        <fullName evidence="2">Uncharacterized protein</fullName>
    </submittedName>
</protein>
<keyword evidence="1" id="KW-0732">Signal</keyword>
<dbReference type="OrthoDB" id="9770889at2"/>
<dbReference type="EMBL" id="GG657883">
    <property type="protein sequence ID" value="EEF81213.1"/>
    <property type="molecule type" value="Genomic_DNA"/>
</dbReference>
<name>C0N1M0_9GAMM</name>
<keyword evidence="3" id="KW-1185">Reference proteome</keyword>
<evidence type="ECO:0000256" key="1">
    <source>
        <dbReference type="SAM" id="SignalP"/>
    </source>
</evidence>
<dbReference type="Proteomes" id="UP000004679">
    <property type="component" value="Unassembled WGS sequence"/>
</dbReference>
<reference evidence="2 3" key="1">
    <citation type="journal article" date="2011" name="J. Bacteriol.">
        <title>Draft genome sequence of the chemolithoheterotrophic, halophilic methylotroph Methylophaga thiooxydans DMS010.</title>
        <authorList>
            <person name="Boden R."/>
            <person name="Ferriera S."/>
            <person name="Johnson J."/>
            <person name="Kelly D.P."/>
            <person name="Murrell J.C."/>
            <person name="Schafer H."/>
        </authorList>
    </citation>
    <scope>NUCLEOTIDE SEQUENCE [LARGE SCALE GENOMIC DNA]</scope>
    <source>
        <strain evidence="2 3">DMS010</strain>
    </source>
</reference>
<evidence type="ECO:0000313" key="2">
    <source>
        <dbReference type="EMBL" id="EEF81213.1"/>
    </source>
</evidence>
<feature type="signal peptide" evidence="1">
    <location>
        <begin position="1"/>
        <end position="22"/>
    </location>
</feature>
<accession>C0N1M0</accession>
<feature type="chain" id="PRO_5002899514" evidence="1">
    <location>
        <begin position="23"/>
        <end position="250"/>
    </location>
</feature>
<organism evidence="2 3">
    <name type="scientific">Methylophaga thiooxydans DMS010</name>
    <dbReference type="NCBI Taxonomy" id="637616"/>
    <lineage>
        <taxon>Bacteria</taxon>
        <taxon>Pseudomonadati</taxon>
        <taxon>Pseudomonadota</taxon>
        <taxon>Gammaproteobacteria</taxon>
        <taxon>Thiotrichales</taxon>
        <taxon>Piscirickettsiaceae</taxon>
        <taxon>Methylophaga</taxon>
    </lineage>
</organism>
<gene>
    <name evidence="2" type="ORF">MDMS009_205</name>
</gene>
<evidence type="ECO:0000313" key="3">
    <source>
        <dbReference type="Proteomes" id="UP000004679"/>
    </source>
</evidence>
<dbReference type="HOGENOM" id="CLU_073059_0_0_6"/>
<sequence length="250" mass="27214">MRILSLTFLFSLCLSLSVPASAEETQIMIRAKAADAKYIGTSVGGIRVTIEDAETGEIVNQGWINGGTGDTDTLIKNPIKRGQTLTTNKTAGYLATIDINTPRLLRFKLIGPYGYRQSLQEASVTSWVIPGKHLLGDGITLTMPGFIVDAWTQVLEGGKVEFYTKASLLCGCPITKDGLWQPDNYEAKAIIMRDDKKVDEVALDFTGPIGLFSAKTVINTSGHYKAIVYLIDQTTGNVGVDRTMFEVNLD</sequence>